<organism evidence="4 5">
    <name type="scientific">Ricinus communis</name>
    <name type="common">Castor bean</name>
    <dbReference type="NCBI Taxonomy" id="3988"/>
    <lineage>
        <taxon>Eukaryota</taxon>
        <taxon>Viridiplantae</taxon>
        <taxon>Streptophyta</taxon>
        <taxon>Embryophyta</taxon>
        <taxon>Tracheophyta</taxon>
        <taxon>Spermatophyta</taxon>
        <taxon>Magnoliopsida</taxon>
        <taxon>eudicotyledons</taxon>
        <taxon>Gunneridae</taxon>
        <taxon>Pentapetalae</taxon>
        <taxon>rosids</taxon>
        <taxon>fabids</taxon>
        <taxon>Malpighiales</taxon>
        <taxon>Euphorbiaceae</taxon>
        <taxon>Acalyphoideae</taxon>
        <taxon>Acalypheae</taxon>
        <taxon>Ricinus</taxon>
    </lineage>
</organism>
<dbReference type="Pfam" id="PF08553">
    <property type="entry name" value="VID27"/>
    <property type="match status" value="1"/>
</dbReference>
<feature type="region of interest" description="Disordered" evidence="1">
    <location>
        <begin position="1"/>
        <end position="53"/>
    </location>
</feature>
<dbReference type="AlphaFoldDB" id="B9RYI5"/>
<evidence type="ECO:0000256" key="1">
    <source>
        <dbReference type="SAM" id="MobiDB-lite"/>
    </source>
</evidence>
<dbReference type="GO" id="GO:0005737">
    <property type="term" value="C:cytoplasm"/>
    <property type="evidence" value="ECO:0000318"/>
    <property type="project" value="GO_Central"/>
</dbReference>
<dbReference type="SUPFAM" id="SSF50978">
    <property type="entry name" value="WD40 repeat-like"/>
    <property type="match status" value="1"/>
</dbReference>
<dbReference type="InterPro" id="IPR015943">
    <property type="entry name" value="WD40/YVTN_repeat-like_dom_sf"/>
</dbReference>
<dbReference type="PANTHER" id="PTHR31913">
    <property type="entry name" value="VACUOLAR IMPORT AND DEGRADATION PROTEIN 27"/>
    <property type="match status" value="1"/>
</dbReference>
<dbReference type="PANTHER" id="PTHR31913:SF7">
    <property type="entry name" value="DEM PROTEIN"/>
    <property type="match status" value="1"/>
</dbReference>
<feature type="compositionally biased region" description="Acidic residues" evidence="1">
    <location>
        <begin position="11"/>
        <end position="32"/>
    </location>
</feature>
<protein>
    <submittedName>
        <fullName evidence="4">Protein CYPRO4, putative</fullName>
    </submittedName>
</protein>
<evidence type="ECO:0000259" key="2">
    <source>
        <dbReference type="Pfam" id="PF08553"/>
    </source>
</evidence>
<name>B9RYI5_RICCO</name>
<feature type="domain" description="Vacuolar import/degradation Vid27 C-terminal" evidence="2">
    <location>
        <begin position="262"/>
        <end position="579"/>
    </location>
</feature>
<dbReference type="InterPro" id="IPR055559">
    <property type="entry name" value="CYPRO4_DUF7135"/>
</dbReference>
<evidence type="ECO:0000313" key="4">
    <source>
        <dbReference type="EMBL" id="EEF43694.1"/>
    </source>
</evidence>
<accession>B9RYI5</accession>
<dbReference type="FunFam" id="2.130.10.10:FF:000663">
    <property type="entry name" value="Vacuolar import/degradation Vid27-related protein"/>
    <property type="match status" value="1"/>
</dbReference>
<dbReference type="InterPro" id="IPR036322">
    <property type="entry name" value="WD40_repeat_dom_sf"/>
</dbReference>
<sequence length="639" mass="71296">MGTAQSREGQDLTDSESEYQSEEEEEEGQYDDAVDRQETPQSTTSTPSSRKALEEIDTKLKSLKLKYPSSANSNSKNPLPNNPVKLYLHIGGNTPNAKWVLSDKLTSYNFIKSCNADGPDSDDDDDDQDNDSFWVLKVASKVRAKVSTEIQLKMFGDQKRVDFVNKGVWALKFFTDEEYRKFITQFQDCIFENVYGLEATEENKIKIYGKDFIGWVKPEIADDTMWEDAMDDHESAKTTPLRVNQDLMEEFEEAANGGVQSLTLGALDNSFLVNDLGVQVFRNYHKGIHGKGICVNFDKTSGGSLMQSTPKKAMLMRAETNMMLMSPLKEGKPHSSGIKQLDIETGKIVAQWKFGKDGTEITMKDITNDTKGSQLDPSESTFLGLDDNRLCQWDMRDKRGVVQSIGDDSPVLNWSQGHQFSRGTNFQCFASTGDGSIVVGSLDGKIRLYSRTSMRQAKTAFPGLGSPITHVDVTYDGKWILGTTDTYLILICTLFTDKDGKTKTGFSGRMGNKIPAPRLLKLIPLDSHLAGVNNKFHGGHFSWVTENGKQERHLVATVGKFSVIWDFQQVKNSAHECYRNQQGLKSCYCYKIVLKDESIVESRFMHDNYAVSGSPEAPLVVATPMKVSSISLSGKRSHA</sequence>
<dbReference type="KEGG" id="rcu:8275306"/>
<evidence type="ECO:0000259" key="3">
    <source>
        <dbReference type="Pfam" id="PF23581"/>
    </source>
</evidence>
<proteinExistence type="predicted"/>
<dbReference type="FunCoup" id="B9RYI5">
    <property type="interactions" value="846"/>
</dbReference>
<dbReference type="InParanoid" id="B9RYI5"/>
<reference evidence="5" key="1">
    <citation type="journal article" date="2010" name="Nat. Biotechnol.">
        <title>Draft genome sequence of the oilseed species Ricinus communis.</title>
        <authorList>
            <person name="Chan A.P."/>
            <person name="Crabtree J."/>
            <person name="Zhao Q."/>
            <person name="Lorenzi H."/>
            <person name="Orvis J."/>
            <person name="Puiu D."/>
            <person name="Melake-Berhan A."/>
            <person name="Jones K.M."/>
            <person name="Redman J."/>
            <person name="Chen G."/>
            <person name="Cahoon E.B."/>
            <person name="Gedil M."/>
            <person name="Stanke M."/>
            <person name="Haas B.J."/>
            <person name="Wortman J.R."/>
            <person name="Fraser-Liggett C.M."/>
            <person name="Ravel J."/>
            <person name="Rabinowicz P.D."/>
        </authorList>
    </citation>
    <scope>NUCLEOTIDE SEQUENCE [LARGE SCALE GENOMIC DNA]</scope>
    <source>
        <strain evidence="5">cv. Hale</strain>
    </source>
</reference>
<keyword evidence="5" id="KW-1185">Reference proteome</keyword>
<dbReference type="GO" id="GO:0005634">
    <property type="term" value="C:nucleus"/>
    <property type="evidence" value="ECO:0000318"/>
    <property type="project" value="GO_Central"/>
</dbReference>
<dbReference type="Proteomes" id="UP000008311">
    <property type="component" value="Unassembled WGS sequence"/>
</dbReference>
<dbReference type="eggNOG" id="KOG2395">
    <property type="taxonomic scope" value="Eukaryota"/>
</dbReference>
<dbReference type="Pfam" id="PF23581">
    <property type="entry name" value="DUF7135"/>
    <property type="match status" value="1"/>
</dbReference>
<dbReference type="InterPro" id="IPR040458">
    <property type="entry name" value="Vid27"/>
</dbReference>
<dbReference type="InterPro" id="IPR013863">
    <property type="entry name" value="VID27_C"/>
</dbReference>
<dbReference type="EMBL" id="EQ973830">
    <property type="protein sequence ID" value="EEF43694.1"/>
    <property type="molecule type" value="Genomic_DNA"/>
</dbReference>
<evidence type="ECO:0000313" key="5">
    <source>
        <dbReference type="Proteomes" id="UP000008311"/>
    </source>
</evidence>
<dbReference type="OrthoDB" id="10251113at2759"/>
<dbReference type="Gene3D" id="2.130.10.10">
    <property type="entry name" value="YVTN repeat-like/Quinoprotein amine dehydrogenase"/>
    <property type="match status" value="1"/>
</dbReference>
<feature type="compositionally biased region" description="Low complexity" evidence="1">
    <location>
        <begin position="39"/>
        <end position="49"/>
    </location>
</feature>
<gene>
    <name evidence="4" type="ORF">RCOM_0813600</name>
</gene>
<feature type="domain" description="DUF7135" evidence="3">
    <location>
        <begin position="44"/>
        <end position="209"/>
    </location>
</feature>